<evidence type="ECO:0000256" key="4">
    <source>
        <dbReference type="ARBA" id="ARBA00022840"/>
    </source>
</evidence>
<organism evidence="7 9">
    <name type="scientific">Eggerthella sinensis</name>
    <dbReference type="NCBI Taxonomy" id="242230"/>
    <lineage>
        <taxon>Bacteria</taxon>
        <taxon>Bacillati</taxon>
        <taxon>Actinomycetota</taxon>
        <taxon>Coriobacteriia</taxon>
        <taxon>Eggerthellales</taxon>
        <taxon>Eggerthellaceae</taxon>
        <taxon>Eggerthella</taxon>
    </lineage>
</organism>
<dbReference type="PANTHER" id="PTHR43788">
    <property type="entry name" value="DNA2/NAM7 HELICASE FAMILY MEMBER"/>
    <property type="match status" value="1"/>
</dbReference>
<evidence type="ECO:0000259" key="5">
    <source>
        <dbReference type="Pfam" id="PF13087"/>
    </source>
</evidence>
<accession>A0A3N0IXN0</accession>
<keyword evidence="3" id="KW-0347">Helicase</keyword>
<reference evidence="9" key="2">
    <citation type="submission" date="2018-05" db="EMBL/GenBank/DDBJ databases">
        <title>Genome Sequencing of selected type strains of the family Eggerthellaceae.</title>
        <authorList>
            <person name="Danylec N."/>
            <person name="Stoll D.A."/>
            <person name="Doetsch A."/>
            <person name="Huch M."/>
        </authorList>
    </citation>
    <scope>NUCLEOTIDE SEQUENCE [LARGE SCALE GENOMIC DNA]</scope>
    <source>
        <strain evidence="9">DSM 16107</strain>
    </source>
</reference>
<sequence length="1009" mass="113034">MEMGRNKKASNPSQKKLVKYFTYAAKDVGQASEEAVIQNKCYPNGQAFYSLLWYFEHCIERDLDPKSPCFNPLLDAYLNGDISAIINPPRIDDAQRAEERRLLDTMFPQSEYPLNPRQIEAVHKALHFPFSIIKGPPGTGKTETILRIAALAVAKGQNVAVVSTNKAAVENVDQKLEREALRFYGPPSFDLLSLHETNDLAFAAACKHASLGDKKKRAKAEDPVTSAWLAFDAETNHGIHVFADGESMSGWEQNKLHGEFTAKHPLVTSTVHSLKKCFADGDVEKYDLVIMDEASQTNLIVGIVAMSCAKRMVLVGDEEQLPPVITEVHQEAMSTYAKRKKLFKKGGASPYDISRDGLSFLTSCYEVFSDRSPVLMTMLNEHFRCHPAIIGFCNQEVYGGELVIKSHPKNLATPCPIRICWYEGDYREGVWPPKAPPEENPNQKQRSTYVNRKQLLILEQEEAAHLQDLAHAGKSICILSPFRGQIYALMNSVKWILAGIVQDSDIALETSYEEESDSPRVYDPIYTLTIHKSQGREFDSVYLLPVEDGNWEWPWSQGRRLVNVAASRAKEELVVILSTKLMEDDTQYWLAGRNANVTQPARAADDKNNQEMYVRRLVEYVRRLAPEKEGQSGCDAYYGFHKSVITSVFDEVPFRQGRKRNKEWAPESCIKESLQDLRVEGVSVAQNVKLDQLSLSDGALVSEACAGRYIKSDEAHYDFVLYESHSKHVLMAIEVDGMQHRFKRKSGRPDDSQRELDETKNAVAKEVCGADLCWLGKIRMGSLATETGNAEAIEGESASKSAPRSAWPSWKCFPSKISTDANFVFLRIPSDGSTFWETEALHEKALALGANKVIANDYLPPTIEEYLEKQRRLNTQNAAKNLLRYLGEEGEHVATPPAKQPGHNERNACNSGSENVSITKCLEEWRQDSALAELLVDVSAADMNRRLVSAGYQVLEDGNYRKRKPSERGRSIGISEFSSSDAKGPYISPCYSAEARAYLAAHMQELLES</sequence>
<dbReference type="Pfam" id="PF13245">
    <property type="entry name" value="AAA_19"/>
    <property type="match status" value="1"/>
</dbReference>
<dbReference type="InterPro" id="IPR041679">
    <property type="entry name" value="DNA2/NAM7-like_C"/>
</dbReference>
<evidence type="ECO:0000256" key="2">
    <source>
        <dbReference type="ARBA" id="ARBA00022801"/>
    </source>
</evidence>
<keyword evidence="1" id="KW-0547">Nucleotide-binding</keyword>
<dbReference type="Proteomes" id="UP000270112">
    <property type="component" value="Unassembled WGS sequence"/>
</dbReference>
<dbReference type="EMBL" id="PPTT01000024">
    <property type="protein sequence ID" value="RDB67563.1"/>
    <property type="molecule type" value="Genomic_DNA"/>
</dbReference>
<dbReference type="InterPro" id="IPR027417">
    <property type="entry name" value="P-loop_NTPase"/>
</dbReference>
<dbReference type="GO" id="GO:0005524">
    <property type="term" value="F:ATP binding"/>
    <property type="evidence" value="ECO:0007669"/>
    <property type="project" value="UniProtKB-KW"/>
</dbReference>
<evidence type="ECO:0000313" key="6">
    <source>
        <dbReference type="EMBL" id="RDB67563.1"/>
    </source>
</evidence>
<dbReference type="InterPro" id="IPR050534">
    <property type="entry name" value="Coronavir_polyprotein_1ab"/>
</dbReference>
<keyword evidence="4" id="KW-0067">ATP-binding</keyword>
<dbReference type="EMBL" id="QICC01000028">
    <property type="protein sequence ID" value="RNM41734.1"/>
    <property type="molecule type" value="Genomic_DNA"/>
</dbReference>
<comment type="caution">
    <text evidence="7">The sequence shown here is derived from an EMBL/GenBank/DDBJ whole genome shotgun (WGS) entry which is preliminary data.</text>
</comment>
<dbReference type="SUPFAM" id="SSF52540">
    <property type="entry name" value="P-loop containing nucleoside triphosphate hydrolases"/>
    <property type="match status" value="1"/>
</dbReference>
<reference evidence="6 8" key="1">
    <citation type="journal article" date="2018" name="Elife">
        <title>Discovery and characterization of a prevalent human gut bacterial enzyme sufficient for the inactivation of a family of plant toxins.</title>
        <authorList>
            <person name="Koppel N."/>
            <person name="Bisanz J.E."/>
            <person name="Pandelia M.E."/>
            <person name="Turnbaugh P.J."/>
            <person name="Balskus E.P."/>
        </authorList>
    </citation>
    <scope>NUCLEOTIDE SEQUENCE [LARGE SCALE GENOMIC DNA]</scope>
    <source>
        <strain evidence="6 8">DSM 16107</strain>
    </source>
</reference>
<evidence type="ECO:0000256" key="3">
    <source>
        <dbReference type="ARBA" id="ARBA00022806"/>
    </source>
</evidence>
<dbReference type="AlphaFoldDB" id="A0A3N0IXN0"/>
<keyword evidence="2" id="KW-0378">Hydrolase</keyword>
<dbReference type="PANTHER" id="PTHR43788:SF8">
    <property type="entry name" value="DNA-BINDING PROTEIN SMUBP-2"/>
    <property type="match status" value="1"/>
</dbReference>
<evidence type="ECO:0000313" key="9">
    <source>
        <dbReference type="Proteomes" id="UP000270112"/>
    </source>
</evidence>
<evidence type="ECO:0000313" key="8">
    <source>
        <dbReference type="Proteomes" id="UP000253817"/>
    </source>
</evidence>
<gene>
    <name evidence="6" type="ORF">C1876_12810</name>
    <name evidence="7" type="ORF">DMP09_08315</name>
</gene>
<dbReference type="OrthoDB" id="3197455at2"/>
<feature type="domain" description="DNA2/NAM7 helicase-like C-terminal" evidence="5">
    <location>
        <begin position="363"/>
        <end position="577"/>
    </location>
</feature>
<proteinExistence type="predicted"/>
<dbReference type="GO" id="GO:0016787">
    <property type="term" value="F:hydrolase activity"/>
    <property type="evidence" value="ECO:0007669"/>
    <property type="project" value="UniProtKB-KW"/>
</dbReference>
<dbReference type="Pfam" id="PF13087">
    <property type="entry name" value="AAA_12"/>
    <property type="match status" value="1"/>
</dbReference>
<dbReference type="GO" id="GO:0043139">
    <property type="term" value="F:5'-3' DNA helicase activity"/>
    <property type="evidence" value="ECO:0007669"/>
    <property type="project" value="TreeGrafter"/>
</dbReference>
<name>A0A3N0IXN0_9ACTN</name>
<protein>
    <recommendedName>
        <fullName evidence="5">DNA2/NAM7 helicase-like C-terminal domain-containing protein</fullName>
    </recommendedName>
</protein>
<keyword evidence="8" id="KW-1185">Reference proteome</keyword>
<reference evidence="7" key="3">
    <citation type="journal article" date="2019" name="Microbiol. Resour. Announc.">
        <title>Draft Genome Sequences of Type Strains of Gordonibacter faecihominis, Paraeggerthella hongkongensis, Parvibacter caecicola,Slackia equolifaciens, Slackia faecicanis, and Slackia isoflavoniconvertens.</title>
        <authorList>
            <person name="Danylec N."/>
            <person name="Stoll D.A."/>
            <person name="Dotsch A."/>
            <person name="Huch M."/>
        </authorList>
    </citation>
    <scope>NUCLEOTIDE SEQUENCE</scope>
    <source>
        <strain evidence="7">DSM 16107</strain>
    </source>
</reference>
<evidence type="ECO:0000313" key="7">
    <source>
        <dbReference type="EMBL" id="RNM41734.1"/>
    </source>
</evidence>
<dbReference type="Proteomes" id="UP000253817">
    <property type="component" value="Unassembled WGS sequence"/>
</dbReference>
<dbReference type="Gene3D" id="3.40.50.300">
    <property type="entry name" value="P-loop containing nucleotide triphosphate hydrolases"/>
    <property type="match status" value="2"/>
</dbReference>
<evidence type="ECO:0000256" key="1">
    <source>
        <dbReference type="ARBA" id="ARBA00022741"/>
    </source>
</evidence>